<evidence type="ECO:0000256" key="1">
    <source>
        <dbReference type="SAM" id="MobiDB-lite"/>
    </source>
</evidence>
<dbReference type="Proteomes" id="UP000585474">
    <property type="component" value="Unassembled WGS sequence"/>
</dbReference>
<feature type="compositionally biased region" description="Acidic residues" evidence="1">
    <location>
        <begin position="244"/>
        <end position="259"/>
    </location>
</feature>
<organism evidence="2 3">
    <name type="scientific">Actinidia rufa</name>
    <dbReference type="NCBI Taxonomy" id="165716"/>
    <lineage>
        <taxon>Eukaryota</taxon>
        <taxon>Viridiplantae</taxon>
        <taxon>Streptophyta</taxon>
        <taxon>Embryophyta</taxon>
        <taxon>Tracheophyta</taxon>
        <taxon>Spermatophyta</taxon>
        <taxon>Magnoliopsida</taxon>
        <taxon>eudicotyledons</taxon>
        <taxon>Gunneridae</taxon>
        <taxon>Pentapetalae</taxon>
        <taxon>asterids</taxon>
        <taxon>Ericales</taxon>
        <taxon>Actinidiaceae</taxon>
        <taxon>Actinidia</taxon>
    </lineage>
</organism>
<comment type="caution">
    <text evidence="2">The sequence shown here is derived from an EMBL/GenBank/DDBJ whole genome shotgun (WGS) entry which is preliminary data.</text>
</comment>
<sequence length="291" mass="33116">MEFNRAQCLVHDDATLAQFRTNHGIPNDILIERSGPNEVVAIVKPVTAIAEAEGEKEGEKGGNLVAFDPILVVNLDDKAPVIPKVRREEVKHSLVGEEEVDLCSDVEMSPKLMKFDDHDELRSMASLQRGKKCFDELKREQKKVTILKGELKKKNEGLIAKRASLDEEHAIFAKVLPLQWRRWPRSEQMHFKRAKSRVLRSSTCPQIILHGQWRSPRLFSQTRLSRIRQSFSRLQQAEYVNLPAEEDESVDGSTEVEDADAAKEIKAEADAARAEGDQQDNPLWCKVSYYM</sequence>
<keyword evidence="3" id="KW-1185">Reference proteome</keyword>
<accession>A0A7J0GTT3</accession>
<dbReference type="EMBL" id="BJWL01000024">
    <property type="protein sequence ID" value="GFZ14239.1"/>
    <property type="molecule type" value="Genomic_DNA"/>
</dbReference>
<proteinExistence type="predicted"/>
<gene>
    <name evidence="2" type="ORF">Acr_24g0004290</name>
</gene>
<protein>
    <submittedName>
        <fullName evidence="2">Uncharacterized protein</fullName>
    </submittedName>
</protein>
<evidence type="ECO:0000313" key="3">
    <source>
        <dbReference type="Proteomes" id="UP000585474"/>
    </source>
</evidence>
<feature type="compositionally biased region" description="Basic and acidic residues" evidence="1">
    <location>
        <begin position="260"/>
        <end position="276"/>
    </location>
</feature>
<name>A0A7J0GTT3_9ERIC</name>
<feature type="region of interest" description="Disordered" evidence="1">
    <location>
        <begin position="243"/>
        <end position="278"/>
    </location>
</feature>
<dbReference type="AlphaFoldDB" id="A0A7J0GTT3"/>
<reference evidence="2 3" key="1">
    <citation type="submission" date="2019-07" db="EMBL/GenBank/DDBJ databases">
        <title>De Novo Assembly of kiwifruit Actinidia rufa.</title>
        <authorList>
            <person name="Sugita-Konishi S."/>
            <person name="Sato K."/>
            <person name="Mori E."/>
            <person name="Abe Y."/>
            <person name="Kisaki G."/>
            <person name="Hamano K."/>
            <person name="Suezawa K."/>
            <person name="Otani M."/>
            <person name="Fukuda T."/>
            <person name="Manabe T."/>
            <person name="Gomi K."/>
            <person name="Tabuchi M."/>
            <person name="Akimitsu K."/>
            <person name="Kataoka I."/>
        </authorList>
    </citation>
    <scope>NUCLEOTIDE SEQUENCE [LARGE SCALE GENOMIC DNA]</scope>
    <source>
        <strain evidence="3">cv. Fuchu</strain>
    </source>
</reference>
<evidence type="ECO:0000313" key="2">
    <source>
        <dbReference type="EMBL" id="GFZ14239.1"/>
    </source>
</evidence>